<evidence type="ECO:0000313" key="2">
    <source>
        <dbReference type="Proteomes" id="UP000234414"/>
    </source>
</evidence>
<name>A0AAD0BSR1_STEMA</name>
<accession>A0AAD0BSR1</accession>
<dbReference type="Pfam" id="PF11227">
    <property type="entry name" value="DUF3025"/>
    <property type="match status" value="1"/>
</dbReference>
<dbReference type="InterPro" id="IPR021390">
    <property type="entry name" value="DUF3025"/>
</dbReference>
<dbReference type="RefSeq" id="WP_101765869.1">
    <property type="nucleotide sequence ID" value="NZ_CP025298.1"/>
</dbReference>
<dbReference type="EMBL" id="CP025298">
    <property type="protein sequence ID" value="AUI08476.1"/>
    <property type="molecule type" value="Genomic_DNA"/>
</dbReference>
<evidence type="ECO:0000313" key="1">
    <source>
        <dbReference type="EMBL" id="AUI08476.1"/>
    </source>
</evidence>
<organism evidence="1 2">
    <name type="scientific">Stenotrophomonas maltophilia</name>
    <name type="common">Pseudomonas maltophilia</name>
    <name type="synonym">Xanthomonas maltophilia</name>
    <dbReference type="NCBI Taxonomy" id="40324"/>
    <lineage>
        <taxon>Bacteria</taxon>
        <taxon>Pseudomonadati</taxon>
        <taxon>Pseudomonadota</taxon>
        <taxon>Gammaproteobacteria</taxon>
        <taxon>Lysobacterales</taxon>
        <taxon>Lysobacteraceae</taxon>
        <taxon>Stenotrophomonas</taxon>
        <taxon>Stenotrophomonas maltophilia group</taxon>
    </lineage>
</organism>
<protein>
    <submittedName>
        <fullName evidence="1">DUF3025 domain-containing protein</fullName>
    </submittedName>
</protein>
<sequence>MTAATVAAGDGGGVRRFVPPPRAAVDPQVFGQPLFAGLQDVRDLLVGPHWPSIAALDARLSLPGWQLVEQDAALLADGLHYEARIAQGRIATRADNWHDLFNALVWASHPQLKRALNAQQCRHIEAMPPGQRNRAQAALTQFDETGVIVRVRDDTLLRAWDGHDWPALFEPTRWQGGDIAIAAVFGHALMEQALLPGRLLVGKCVVVQGDADAACVDAVTAAIAEGRAVTDPLQLRPLPLAGIPGWHDVQDSAFYRNADYFRPLRAERAYPPPLPPLPL</sequence>
<dbReference type="AlphaFoldDB" id="A0AAD0BSR1"/>
<gene>
    <name evidence="1" type="ORF">SmaCSM2_15350</name>
</gene>
<dbReference type="Proteomes" id="UP000234414">
    <property type="component" value="Chromosome"/>
</dbReference>
<proteinExistence type="predicted"/>
<reference evidence="1 2" key="1">
    <citation type="submission" date="2017-12" db="EMBL/GenBank/DDBJ databases">
        <title>Complete Genome Sequence of Stenotrophomonas maltophilia CSM2.</title>
        <authorList>
            <person name="Castro-Jaimes S."/>
            <person name="Lopez-Leal G."/>
            <person name="Barberena Jonas C."/>
            <person name="Bustos P."/>
            <person name="Perez-Oseguera A."/>
            <person name="Cevallos M.A."/>
        </authorList>
    </citation>
    <scope>NUCLEOTIDE SEQUENCE [LARGE SCALE GENOMIC DNA]</scope>
    <source>
        <strain evidence="1 2">CSM2</strain>
    </source>
</reference>